<evidence type="ECO:0000313" key="8">
    <source>
        <dbReference type="EMBL" id="EAU67115.1"/>
    </source>
</evidence>
<evidence type="ECO:0000256" key="3">
    <source>
        <dbReference type="ARBA" id="ARBA00023002"/>
    </source>
</evidence>
<keyword evidence="2" id="KW-0732">Signal</keyword>
<dbReference type="Gene3D" id="3.40.30.10">
    <property type="entry name" value="Glutaredoxin"/>
    <property type="match status" value="1"/>
</dbReference>
<keyword evidence="3" id="KW-0560">Oxidoreductase</keyword>
<dbReference type="InterPro" id="IPR036249">
    <property type="entry name" value="Thioredoxin-like_sf"/>
</dbReference>
<keyword evidence="5" id="KW-0676">Redox-active center</keyword>
<dbReference type="SUPFAM" id="SSF52833">
    <property type="entry name" value="Thioredoxin-like"/>
    <property type="match status" value="1"/>
</dbReference>
<dbReference type="Proteomes" id="UP000032702">
    <property type="component" value="Unassembled WGS sequence"/>
</dbReference>
<evidence type="ECO:0000256" key="2">
    <source>
        <dbReference type="ARBA" id="ARBA00022729"/>
    </source>
</evidence>
<dbReference type="PATRIC" id="fig|378806.16.peg.1774"/>
<comment type="caution">
    <text evidence="7">The sequence shown here is derived from an EMBL/GenBank/DDBJ whole genome shotgun (WGS) entry which is preliminary data.</text>
</comment>
<keyword evidence="4" id="KW-1015">Disulfide bond</keyword>
<reference evidence="7 9" key="1">
    <citation type="submission" date="2006-04" db="EMBL/GenBank/DDBJ databases">
        <authorList>
            <person name="Nierman W.C."/>
        </authorList>
    </citation>
    <scope>NUCLEOTIDE SEQUENCE [LARGE SCALE GENOMIC DNA]</scope>
    <source>
        <strain evidence="7 9">DW4/3-1</strain>
    </source>
</reference>
<accession>Q08R11</accession>
<dbReference type="InterPro" id="IPR012336">
    <property type="entry name" value="Thioredoxin-like_fold"/>
</dbReference>
<evidence type="ECO:0000256" key="1">
    <source>
        <dbReference type="ARBA" id="ARBA00005791"/>
    </source>
</evidence>
<evidence type="ECO:0000259" key="6">
    <source>
        <dbReference type="PROSITE" id="PS51352"/>
    </source>
</evidence>
<dbReference type="AlphaFoldDB" id="Q08R11"/>
<protein>
    <recommendedName>
        <fullName evidence="6">Thioredoxin domain-containing protein</fullName>
    </recommendedName>
</protein>
<organism evidence="7 9">
    <name type="scientific">Stigmatella aurantiaca (strain DW4/3-1)</name>
    <dbReference type="NCBI Taxonomy" id="378806"/>
    <lineage>
        <taxon>Bacteria</taxon>
        <taxon>Pseudomonadati</taxon>
        <taxon>Myxococcota</taxon>
        <taxon>Myxococcia</taxon>
        <taxon>Myxococcales</taxon>
        <taxon>Cystobacterineae</taxon>
        <taxon>Archangiaceae</taxon>
        <taxon>Stigmatella</taxon>
    </lineage>
</organism>
<dbReference type="InterPro" id="IPR013766">
    <property type="entry name" value="Thioredoxin_domain"/>
</dbReference>
<evidence type="ECO:0000313" key="9">
    <source>
        <dbReference type="Proteomes" id="UP000032702"/>
    </source>
</evidence>
<sequence>MTLLGARRERSRAAGSLSGAASLIALKRSTMKSFLSAGAAVVALLGLSTPAVASTPSSSNPPEECKPLRRESLEKQAISATPRTEAPSLGSADAKVTVEVWSDFECPFCARGAETVKALREKYGEQVRIVFRQNPLPSHKNARLAAVASMAAHEQGKFWEFHDALFAHQDTLDRASLEKLAGQLNLDVERFQRALDSSTWNNYVDMERTESQRRRVTAAPTFFVNGKPLLGAQPLSVFAQTIDEALAR</sequence>
<name>Q08R11_STIAD</name>
<evidence type="ECO:0000313" key="7">
    <source>
        <dbReference type="EMBL" id="EAU62928.1"/>
    </source>
</evidence>
<dbReference type="Pfam" id="PF13462">
    <property type="entry name" value="Thioredoxin_4"/>
    <property type="match status" value="1"/>
</dbReference>
<dbReference type="EMBL" id="AAMD01000040">
    <property type="protein sequence ID" value="EAU67115.1"/>
    <property type="molecule type" value="Genomic_DNA"/>
</dbReference>
<comment type="similarity">
    <text evidence="1">Belongs to the thioredoxin family. DsbA subfamily.</text>
</comment>
<dbReference type="GO" id="GO:0016491">
    <property type="term" value="F:oxidoreductase activity"/>
    <property type="evidence" value="ECO:0007669"/>
    <property type="project" value="UniProtKB-KW"/>
</dbReference>
<dbReference type="EMBL" id="AAMD01000195">
    <property type="protein sequence ID" value="EAU62928.1"/>
    <property type="molecule type" value="Genomic_DNA"/>
</dbReference>
<dbReference type="PROSITE" id="PS51352">
    <property type="entry name" value="THIOREDOXIN_2"/>
    <property type="match status" value="1"/>
</dbReference>
<proteinExistence type="inferred from homology"/>
<dbReference type="PANTHER" id="PTHR13887">
    <property type="entry name" value="GLUTATHIONE S-TRANSFERASE KAPPA"/>
    <property type="match status" value="1"/>
</dbReference>
<evidence type="ECO:0000256" key="4">
    <source>
        <dbReference type="ARBA" id="ARBA00023157"/>
    </source>
</evidence>
<gene>
    <name evidence="7" type="ORF">STIAU_1833</name>
    <name evidence="8" type="ORF">STIAU_2624</name>
</gene>
<feature type="domain" description="Thioredoxin" evidence="6">
    <location>
        <begin position="43"/>
        <end position="247"/>
    </location>
</feature>
<dbReference type="PANTHER" id="PTHR13887:SF14">
    <property type="entry name" value="DISULFIDE BOND FORMATION PROTEIN D"/>
    <property type="match status" value="1"/>
</dbReference>
<evidence type="ECO:0000256" key="5">
    <source>
        <dbReference type="ARBA" id="ARBA00023284"/>
    </source>
</evidence>